<organism evidence="2 3">
    <name type="scientific">Vigna mungo</name>
    <name type="common">Black gram</name>
    <name type="synonym">Phaseolus mungo</name>
    <dbReference type="NCBI Taxonomy" id="3915"/>
    <lineage>
        <taxon>Eukaryota</taxon>
        <taxon>Viridiplantae</taxon>
        <taxon>Streptophyta</taxon>
        <taxon>Embryophyta</taxon>
        <taxon>Tracheophyta</taxon>
        <taxon>Spermatophyta</taxon>
        <taxon>Magnoliopsida</taxon>
        <taxon>eudicotyledons</taxon>
        <taxon>Gunneridae</taxon>
        <taxon>Pentapetalae</taxon>
        <taxon>rosids</taxon>
        <taxon>fabids</taxon>
        <taxon>Fabales</taxon>
        <taxon>Fabaceae</taxon>
        <taxon>Papilionoideae</taxon>
        <taxon>50 kb inversion clade</taxon>
        <taxon>NPAAA clade</taxon>
        <taxon>indigoferoid/millettioid clade</taxon>
        <taxon>Phaseoleae</taxon>
        <taxon>Vigna</taxon>
    </lineage>
</organism>
<protein>
    <submittedName>
        <fullName evidence="2">Uncharacterized protein</fullName>
    </submittedName>
</protein>
<name>A0AAQ3ME17_VIGMU</name>
<evidence type="ECO:0000313" key="2">
    <source>
        <dbReference type="EMBL" id="WVY89329.1"/>
    </source>
</evidence>
<proteinExistence type="predicted"/>
<keyword evidence="3" id="KW-1185">Reference proteome</keyword>
<accession>A0AAQ3ME17</accession>
<evidence type="ECO:0000313" key="3">
    <source>
        <dbReference type="Proteomes" id="UP001374535"/>
    </source>
</evidence>
<feature type="transmembrane region" description="Helical" evidence="1">
    <location>
        <begin position="64"/>
        <end position="86"/>
    </location>
</feature>
<sequence>ECKRLSSSLLSFPVQTLFSQGGETLFPFSLLVRSRKEGGDFATRVFDFGILGFCSSLQMGGLKLGFLCLQIVLAIWGLGFANFGFFLLFRNWIGIAFLLCCANLFFSFLCFPKEMTACEELRVFWFIMKIVIFGCCCGGTILGLMILMMNAEHRCFRGRRPQCFRFFLRKNPNF</sequence>
<dbReference type="AlphaFoldDB" id="A0AAQ3ME17"/>
<evidence type="ECO:0000256" key="1">
    <source>
        <dbReference type="SAM" id="Phobius"/>
    </source>
</evidence>
<feature type="non-terminal residue" evidence="2">
    <location>
        <position position="1"/>
    </location>
</feature>
<dbReference type="EMBL" id="CP144690">
    <property type="protein sequence ID" value="WVY89329.1"/>
    <property type="molecule type" value="Genomic_DNA"/>
</dbReference>
<keyword evidence="1" id="KW-0812">Transmembrane</keyword>
<dbReference type="Proteomes" id="UP001374535">
    <property type="component" value="Chromosome 11"/>
</dbReference>
<feature type="transmembrane region" description="Helical" evidence="1">
    <location>
        <begin position="92"/>
        <end position="111"/>
    </location>
</feature>
<keyword evidence="1" id="KW-0472">Membrane</keyword>
<feature type="transmembrane region" description="Helical" evidence="1">
    <location>
        <begin position="123"/>
        <end position="149"/>
    </location>
</feature>
<gene>
    <name evidence="2" type="ORF">V8G54_034843</name>
</gene>
<keyword evidence="1" id="KW-1133">Transmembrane helix</keyword>
<reference evidence="2 3" key="1">
    <citation type="journal article" date="2023" name="Life. Sci Alliance">
        <title>Evolutionary insights into 3D genome organization and epigenetic landscape of Vigna mungo.</title>
        <authorList>
            <person name="Junaid A."/>
            <person name="Singh B."/>
            <person name="Bhatia S."/>
        </authorList>
    </citation>
    <scope>NUCLEOTIDE SEQUENCE [LARGE SCALE GENOMIC DNA]</scope>
    <source>
        <strain evidence="2">Urdbean</strain>
    </source>
</reference>